<keyword evidence="1" id="KW-0472">Membrane</keyword>
<dbReference type="EMBL" id="RKHK01000001">
    <property type="protein sequence ID" value="ROR73966.1"/>
    <property type="molecule type" value="Genomic_DNA"/>
</dbReference>
<keyword evidence="1" id="KW-1133">Transmembrane helix</keyword>
<comment type="caution">
    <text evidence="2">The sequence shown here is derived from an EMBL/GenBank/DDBJ whole genome shotgun (WGS) entry which is preliminary data.</text>
</comment>
<dbReference type="AlphaFoldDB" id="A0A3N2BFD6"/>
<accession>A0A3N2BFD6</accession>
<organism evidence="2 3">
    <name type="scientific">Bogoriella caseilytica</name>
    <dbReference type="NCBI Taxonomy" id="56055"/>
    <lineage>
        <taxon>Bacteria</taxon>
        <taxon>Bacillati</taxon>
        <taxon>Actinomycetota</taxon>
        <taxon>Actinomycetes</taxon>
        <taxon>Micrococcales</taxon>
        <taxon>Bogoriellaceae</taxon>
        <taxon>Bogoriella</taxon>
    </lineage>
</organism>
<feature type="transmembrane region" description="Helical" evidence="1">
    <location>
        <begin position="144"/>
        <end position="164"/>
    </location>
</feature>
<protein>
    <submittedName>
        <fullName evidence="2">Uncharacterized protein</fullName>
    </submittedName>
</protein>
<keyword evidence="3" id="KW-1185">Reference proteome</keyword>
<keyword evidence="1" id="KW-0812">Transmembrane</keyword>
<evidence type="ECO:0000313" key="2">
    <source>
        <dbReference type="EMBL" id="ROR73966.1"/>
    </source>
</evidence>
<gene>
    <name evidence="2" type="ORF">EDD31_2361</name>
</gene>
<evidence type="ECO:0000256" key="1">
    <source>
        <dbReference type="SAM" id="Phobius"/>
    </source>
</evidence>
<dbReference type="Proteomes" id="UP000280668">
    <property type="component" value="Unassembled WGS sequence"/>
</dbReference>
<dbReference type="OrthoDB" id="5116131at2"/>
<sequence>MNAQQQDSWDKLAAAVVQPDSPAYGDERERAILTEAATLAMQVGSYLCFAGALLTALFGNILAPAVLILAGTVPSYSMMWYASRRGVDAHALAARAPMRSIGGAMALVTLSLVGSAAAIAFTIWQGEGILPGLPFADIGLSPYVGVGMAVGTVLGLTLAILGLAKDRRSARERDSAEAPDEE</sequence>
<reference evidence="2 3" key="1">
    <citation type="submission" date="2018-11" db="EMBL/GenBank/DDBJ databases">
        <title>Sequencing the genomes of 1000 actinobacteria strains.</title>
        <authorList>
            <person name="Klenk H.-P."/>
        </authorList>
    </citation>
    <scope>NUCLEOTIDE SEQUENCE [LARGE SCALE GENOMIC DNA]</scope>
    <source>
        <strain evidence="2 3">DSM 11294</strain>
    </source>
</reference>
<dbReference type="RefSeq" id="WP_123304316.1">
    <property type="nucleotide sequence ID" value="NZ_RKHK01000001.1"/>
</dbReference>
<feature type="transmembrane region" description="Helical" evidence="1">
    <location>
        <begin position="103"/>
        <end position="124"/>
    </location>
</feature>
<name>A0A3N2BFD6_9MICO</name>
<proteinExistence type="predicted"/>
<evidence type="ECO:0000313" key="3">
    <source>
        <dbReference type="Proteomes" id="UP000280668"/>
    </source>
</evidence>